<dbReference type="Gene3D" id="3.60.21.10">
    <property type="match status" value="1"/>
</dbReference>
<dbReference type="InterPro" id="IPR029052">
    <property type="entry name" value="Metallo-depent_PP-like"/>
</dbReference>
<dbReference type="Proteomes" id="UP000232491">
    <property type="component" value="Chromosome"/>
</dbReference>
<dbReference type="EMBL" id="CP021558">
    <property type="protein sequence ID" value="AUE03126.1"/>
    <property type="molecule type" value="Genomic_DNA"/>
</dbReference>
<reference evidence="2 3" key="1">
    <citation type="submission" date="2017-05" db="EMBL/GenBank/DDBJ databases">
        <title>Comparative genomics and methylome analysis of the gut commensal Bifidobacterium breve.</title>
        <authorList>
            <person name="Bottacini F."/>
            <person name="Morrissey R."/>
            <person name="Roberts R.J."/>
            <person name="James K."/>
            <person name="van Breen J."/>
            <person name="Egan M."/>
            <person name="Lambert J."/>
            <person name="van Limpt K."/>
            <person name="Stanton C."/>
            <person name="Knol J."/>
            <person name="O' Connell Motherway M."/>
            <person name="van Sinderen D."/>
        </authorList>
    </citation>
    <scope>NUCLEOTIDE SEQUENCE [LARGE SCALE GENOMIC DNA]</scope>
    <source>
        <strain evidence="2 3">215W447a</strain>
    </source>
</reference>
<accession>A0A2K9BSP8</accession>
<feature type="domain" description="Calcineurin-like phosphoesterase" evidence="1">
    <location>
        <begin position="1"/>
        <end position="131"/>
    </location>
</feature>
<dbReference type="InterPro" id="IPR004843">
    <property type="entry name" value="Calcineurin-like_PHP"/>
</dbReference>
<dbReference type="SUPFAM" id="SSF56300">
    <property type="entry name" value="Metallo-dependent phosphatases"/>
    <property type="match status" value="1"/>
</dbReference>
<dbReference type="GO" id="GO:0016787">
    <property type="term" value="F:hydrolase activity"/>
    <property type="evidence" value="ECO:0007669"/>
    <property type="project" value="InterPro"/>
</dbReference>
<dbReference type="Pfam" id="PF00149">
    <property type="entry name" value="Metallophos"/>
    <property type="match status" value="1"/>
</dbReference>
<dbReference type="RefSeq" id="WP_106641453.1">
    <property type="nucleotide sequence ID" value="NZ_CP021558.1"/>
</dbReference>
<dbReference type="AlphaFoldDB" id="A0A2K9BSP8"/>
<organism evidence="2 3">
    <name type="scientific">Bifidobacterium breve</name>
    <dbReference type="NCBI Taxonomy" id="1685"/>
    <lineage>
        <taxon>Bacteria</taxon>
        <taxon>Bacillati</taxon>
        <taxon>Actinomycetota</taxon>
        <taxon>Actinomycetes</taxon>
        <taxon>Bifidobacteriales</taxon>
        <taxon>Bifidobacteriaceae</taxon>
        <taxon>Bifidobacterium</taxon>
    </lineage>
</organism>
<gene>
    <name evidence="2" type="ORF">BB215W447A_1108</name>
</gene>
<protein>
    <recommendedName>
        <fullName evidence="1">Calcineurin-like phosphoesterase domain-containing protein</fullName>
    </recommendedName>
</protein>
<sequence length="256" mass="27898">MSTLFVGDLHAKSDLLPLIGMAAIRERADRIVLLGDICDDWNVSNNGLIRFFETFTSWYRREAGEREVVPLLGNHDVPYFLKQGSSSYARARAVAPGFKPGAHRRVHELMRDIPFRLAWTDGNILATHAGLTRAWGRRRLGAGYMGMPAGEIAERLNRMLLHPGSLVVPMLDIGPARGGAGVPSPLWCDRGEFAGDGDTCLTQVVGHTPVPTVLNEHDAWFCDTFSTASDGTPLGDGSMLLHGDDGSFRTIPLYGG</sequence>
<proteinExistence type="predicted"/>
<evidence type="ECO:0000313" key="3">
    <source>
        <dbReference type="Proteomes" id="UP000232491"/>
    </source>
</evidence>
<name>A0A2K9BSP8_BIFBR</name>
<evidence type="ECO:0000259" key="1">
    <source>
        <dbReference type="Pfam" id="PF00149"/>
    </source>
</evidence>
<evidence type="ECO:0000313" key="2">
    <source>
        <dbReference type="EMBL" id="AUE03126.1"/>
    </source>
</evidence>
<dbReference type="CDD" id="cd00838">
    <property type="entry name" value="MPP_superfamily"/>
    <property type="match status" value="1"/>
</dbReference>